<accession>A0A8J4M727</accession>
<proteinExistence type="predicted"/>
<dbReference type="CDD" id="cd24066">
    <property type="entry name" value="ASKHA_NBD_ROK_EcFRK-like"/>
    <property type="match status" value="1"/>
</dbReference>
<gene>
    <name evidence="1" type="ORF">ENY07_11580</name>
</gene>
<dbReference type="AlphaFoldDB" id="A0A8J4M727"/>
<name>A0A8J4M727_9PROT</name>
<evidence type="ECO:0000313" key="1">
    <source>
        <dbReference type="EMBL" id="HGC43842.1"/>
    </source>
</evidence>
<dbReference type="InterPro" id="IPR049874">
    <property type="entry name" value="ROK_cs"/>
</dbReference>
<reference evidence="1" key="1">
    <citation type="journal article" date="2020" name="mSystems">
        <title>Genome- and Community-Level Interaction Insights into Carbon Utilization and Element Cycling Functions of Hydrothermarchaeota in Hydrothermal Sediment.</title>
        <authorList>
            <person name="Zhou Z."/>
            <person name="Liu Y."/>
            <person name="Xu W."/>
            <person name="Pan J."/>
            <person name="Luo Z.H."/>
            <person name="Li M."/>
        </authorList>
    </citation>
    <scope>NUCLEOTIDE SEQUENCE</scope>
    <source>
        <strain evidence="1">SpSt-997</strain>
    </source>
</reference>
<comment type="caution">
    <text evidence="1">The sequence shown here is derived from an EMBL/GenBank/DDBJ whole genome shotgun (WGS) entry which is preliminary data.</text>
</comment>
<dbReference type="Gene3D" id="3.30.420.40">
    <property type="match status" value="2"/>
</dbReference>
<dbReference type="GO" id="GO:0004396">
    <property type="term" value="F:hexokinase activity"/>
    <property type="evidence" value="ECO:0007669"/>
    <property type="project" value="TreeGrafter"/>
</dbReference>
<dbReference type="SUPFAM" id="SSF53067">
    <property type="entry name" value="Actin-like ATPase domain"/>
    <property type="match status" value="1"/>
</dbReference>
<dbReference type="EMBL" id="DTQM01000222">
    <property type="protein sequence ID" value="HGC43842.1"/>
    <property type="molecule type" value="Genomic_DNA"/>
</dbReference>
<dbReference type="PROSITE" id="PS01125">
    <property type="entry name" value="ROK"/>
    <property type="match status" value="1"/>
</dbReference>
<dbReference type="InterPro" id="IPR043129">
    <property type="entry name" value="ATPase_NBD"/>
</dbReference>
<dbReference type="PANTHER" id="PTHR18964:SF174">
    <property type="entry name" value="D-ALLOSE KINASE-RELATED"/>
    <property type="match status" value="1"/>
</dbReference>
<organism evidence="1">
    <name type="scientific">Acidicaldus sp</name>
    <dbReference type="NCBI Taxonomy" id="1872105"/>
    <lineage>
        <taxon>Bacteria</taxon>
        <taxon>Pseudomonadati</taxon>
        <taxon>Pseudomonadota</taxon>
        <taxon>Alphaproteobacteria</taxon>
        <taxon>Acetobacterales</taxon>
        <taxon>Acetobacteraceae</taxon>
        <taxon>Acidicaldus</taxon>
    </lineage>
</organism>
<protein>
    <submittedName>
        <fullName evidence="1">ROK family protein</fullName>
    </submittedName>
</protein>
<dbReference type="PANTHER" id="PTHR18964">
    <property type="entry name" value="ROK (REPRESSOR, ORF, KINASE) FAMILY"/>
    <property type="match status" value="1"/>
</dbReference>
<dbReference type="Pfam" id="PF00480">
    <property type="entry name" value="ROK"/>
    <property type="match status" value="1"/>
</dbReference>
<sequence>MRLGIDLGGTKTEIAALDDAGGFLLRRRVATPSTYEAILAVLAELLGAAERELGARGTLGIGIPGAISPASGRVKNASLLALNGHPLAVELAERLGRAVRVENDANCFALSEARDGAAAGAESAFGVIIGTGCGGGIVVRGRILSGRHRIAGEWGHTPLPWMTAAEYPGPPCWCGRRGCLETYLSGPALARDFFGRDARDAEEVVARAASGDEAAVAALTRHASRLARGLAVVVDLLDPEVIVLGGGLSNLDHLYREVPALLAAHVFSDVCTTPIRRNRWGDSSGVRGAAMLWDERAL</sequence>
<dbReference type="InterPro" id="IPR000600">
    <property type="entry name" value="ROK"/>
</dbReference>